<sequence length="99" mass="10804">MRNGAIPRVQTAVTGPFQIMGQMTDAISGTDDNITPSTVDKNSVTSPMNFLNTTPVLKRNLEEVFDLDINENLSSSKTPKVSLDGPRKKLLEIKLEKSG</sequence>
<gene>
    <name evidence="1" type="ORF">LSALG_LOCUS16503</name>
</gene>
<organism evidence="1 2">
    <name type="scientific">Lactuca saligna</name>
    <name type="common">Willowleaf lettuce</name>
    <dbReference type="NCBI Taxonomy" id="75948"/>
    <lineage>
        <taxon>Eukaryota</taxon>
        <taxon>Viridiplantae</taxon>
        <taxon>Streptophyta</taxon>
        <taxon>Embryophyta</taxon>
        <taxon>Tracheophyta</taxon>
        <taxon>Spermatophyta</taxon>
        <taxon>Magnoliopsida</taxon>
        <taxon>eudicotyledons</taxon>
        <taxon>Gunneridae</taxon>
        <taxon>Pentapetalae</taxon>
        <taxon>asterids</taxon>
        <taxon>campanulids</taxon>
        <taxon>Asterales</taxon>
        <taxon>Asteraceae</taxon>
        <taxon>Cichorioideae</taxon>
        <taxon>Cichorieae</taxon>
        <taxon>Lactucinae</taxon>
        <taxon>Lactuca</taxon>
    </lineage>
</organism>
<proteinExistence type="predicted"/>
<reference evidence="1" key="1">
    <citation type="submission" date="2023-04" db="EMBL/GenBank/DDBJ databases">
        <authorList>
            <person name="Vijverberg K."/>
            <person name="Xiong W."/>
            <person name="Schranz E."/>
        </authorList>
    </citation>
    <scope>NUCLEOTIDE SEQUENCE</scope>
</reference>
<evidence type="ECO:0000313" key="1">
    <source>
        <dbReference type="EMBL" id="CAI9276531.1"/>
    </source>
</evidence>
<dbReference type="Proteomes" id="UP001177003">
    <property type="component" value="Chromosome 3"/>
</dbReference>
<dbReference type="EMBL" id="OX465079">
    <property type="protein sequence ID" value="CAI9276531.1"/>
    <property type="molecule type" value="Genomic_DNA"/>
</dbReference>
<evidence type="ECO:0000313" key="2">
    <source>
        <dbReference type="Proteomes" id="UP001177003"/>
    </source>
</evidence>
<accession>A0AA35YM13</accession>
<name>A0AA35YM13_LACSI</name>
<keyword evidence="2" id="KW-1185">Reference proteome</keyword>
<protein>
    <submittedName>
        <fullName evidence="1">Uncharacterized protein</fullName>
    </submittedName>
</protein>
<dbReference type="AlphaFoldDB" id="A0AA35YM13"/>